<dbReference type="Proteomes" id="UP001057580">
    <property type="component" value="Chromosome"/>
</dbReference>
<dbReference type="GeneID" id="74943507"/>
<sequence length="130" mass="14724">MSDDDPATFVYDDDCGFCTWWAEFFERRSDLDVVGFSATTEAERERLPADWEECAHLLTPGRVYSCGEAIEAALERTGLLPGGARTFLNQFADYGRLRERLYREAADRRDLWGRFVSSEPPARRSGGSGE</sequence>
<dbReference type="InterPro" id="IPR007263">
    <property type="entry name" value="DCC1-like"/>
</dbReference>
<dbReference type="GO" id="GO:0015035">
    <property type="term" value="F:protein-disulfide reductase activity"/>
    <property type="evidence" value="ECO:0007669"/>
    <property type="project" value="InterPro"/>
</dbReference>
<organism evidence="1 2">
    <name type="scientific">Salinirubellus salinus</name>
    <dbReference type="NCBI Taxonomy" id="1364945"/>
    <lineage>
        <taxon>Archaea</taxon>
        <taxon>Methanobacteriati</taxon>
        <taxon>Methanobacteriota</taxon>
        <taxon>Stenosarchaea group</taxon>
        <taxon>Halobacteria</taxon>
        <taxon>Halobacteriales</taxon>
        <taxon>Natronomonadaceae</taxon>
        <taxon>Salinirubellus</taxon>
    </lineage>
</organism>
<evidence type="ECO:0000313" key="1">
    <source>
        <dbReference type="EMBL" id="UWM53203.1"/>
    </source>
</evidence>
<name>A0A9E7R0A4_9EURY</name>
<gene>
    <name evidence="1" type="ORF">N0B31_13755</name>
</gene>
<reference evidence="1" key="1">
    <citation type="submission" date="2022-09" db="EMBL/GenBank/DDBJ databases">
        <title>Diverse halophilic archaea isolated from saline environments.</title>
        <authorList>
            <person name="Cui H.-L."/>
        </authorList>
    </citation>
    <scope>NUCLEOTIDE SEQUENCE</scope>
    <source>
        <strain evidence="1">ZS-35-S2</strain>
    </source>
</reference>
<dbReference type="AlphaFoldDB" id="A0A9E7R0A4"/>
<dbReference type="RefSeq" id="WP_260592198.1">
    <property type="nucleotide sequence ID" value="NZ_CP104003.1"/>
</dbReference>
<accession>A0A9E7R0A4</accession>
<evidence type="ECO:0000313" key="2">
    <source>
        <dbReference type="Proteomes" id="UP001057580"/>
    </source>
</evidence>
<dbReference type="Pfam" id="PF04134">
    <property type="entry name" value="DCC1-like"/>
    <property type="match status" value="1"/>
</dbReference>
<dbReference type="KEGG" id="ssai:N0B31_13755"/>
<keyword evidence="2" id="KW-1185">Reference proteome</keyword>
<protein>
    <submittedName>
        <fullName evidence="1">DUF393 domain-containing protein</fullName>
    </submittedName>
</protein>
<proteinExistence type="predicted"/>
<dbReference type="EMBL" id="CP104003">
    <property type="protein sequence ID" value="UWM53203.1"/>
    <property type="molecule type" value="Genomic_DNA"/>
</dbReference>